<feature type="compositionally biased region" description="Low complexity" evidence="2">
    <location>
        <begin position="326"/>
        <end position="342"/>
    </location>
</feature>
<dbReference type="AlphaFoldDB" id="A0A397T4T8"/>
<gene>
    <name evidence="3" type="ORF">C1645_819558</name>
</gene>
<evidence type="ECO:0000256" key="1">
    <source>
        <dbReference type="SAM" id="Coils"/>
    </source>
</evidence>
<feature type="region of interest" description="Disordered" evidence="2">
    <location>
        <begin position="362"/>
        <end position="417"/>
    </location>
</feature>
<keyword evidence="4" id="KW-1185">Reference proteome</keyword>
<feature type="coiled-coil region" evidence="1">
    <location>
        <begin position="75"/>
        <end position="144"/>
    </location>
</feature>
<comment type="caution">
    <text evidence="3">The sequence shown here is derived from an EMBL/GenBank/DDBJ whole genome shotgun (WGS) entry which is preliminary data.</text>
</comment>
<sequence>MTSINNNTPPIAEQIIIEQSADFLQSKGLEERNEQQNPPRKTIEAPPKVLEKEAVEGAFTIESEEEIFIDKPVSEKNAERELVKRLEELEILREEVKDLENEDKLSQQAIINLQCEVAGLEKKLSELEKDLEEEKRHSDKLDSQIDYEYETSCFIKKPFLKEEAEKEVFLLVGSDYLAKYKYKGDKELDKELIAYFSCSGIRGIEPTREIEKPRAYIIYKNRQTTSVNRDKTEIMQNLIKSIKEPEKRRSLTSIYFELCFSNIDLSELGGDYFFLQSDNCNCIGSPEEQKEWHVHHIKKCLSDKNLLKPTNPTSPAPVGYTPEQIAQEQERQCQAQQQFQAQEQEHQQKLQELEQIKKEEGNYQKEQEQENQNNNPNSDNPTKQNNNNSPTQTPTSDNNNNNNNQENQSPPPLNLTPEILSKFKSLKNLNTKEKLEALINPVKDNPDFEKELSEKQNITDLNSLLVNKTPKEIIILIKRFE</sequence>
<dbReference type="OrthoDB" id="10656302at2759"/>
<feature type="region of interest" description="Disordered" evidence="2">
    <location>
        <begin position="26"/>
        <end position="47"/>
    </location>
</feature>
<dbReference type="EMBL" id="QKYT01000106">
    <property type="protein sequence ID" value="RIA93360.1"/>
    <property type="molecule type" value="Genomic_DNA"/>
</dbReference>
<reference evidence="3 4" key="1">
    <citation type="submission" date="2018-06" db="EMBL/GenBank/DDBJ databases">
        <title>Comparative genomics reveals the genomic features of Rhizophagus irregularis, R. cerebriforme, R. diaphanum and Gigaspora rosea, and their symbiotic lifestyle signature.</title>
        <authorList>
            <person name="Morin E."/>
            <person name="San Clemente H."/>
            <person name="Chen E.C.H."/>
            <person name="De La Providencia I."/>
            <person name="Hainaut M."/>
            <person name="Kuo A."/>
            <person name="Kohler A."/>
            <person name="Murat C."/>
            <person name="Tang N."/>
            <person name="Roy S."/>
            <person name="Loubradou J."/>
            <person name="Henrissat B."/>
            <person name="Grigoriev I.V."/>
            <person name="Corradi N."/>
            <person name="Roux C."/>
            <person name="Martin F.M."/>
        </authorList>
    </citation>
    <scope>NUCLEOTIDE SEQUENCE [LARGE SCALE GENOMIC DNA]</scope>
    <source>
        <strain evidence="3 4">DAOM 227022</strain>
    </source>
</reference>
<feature type="region of interest" description="Disordered" evidence="2">
    <location>
        <begin position="326"/>
        <end position="349"/>
    </location>
</feature>
<protein>
    <submittedName>
        <fullName evidence="3">Uncharacterized protein</fullName>
    </submittedName>
</protein>
<feature type="compositionally biased region" description="Low complexity" evidence="2">
    <location>
        <begin position="370"/>
        <end position="408"/>
    </location>
</feature>
<evidence type="ECO:0000313" key="4">
    <source>
        <dbReference type="Proteomes" id="UP000265703"/>
    </source>
</evidence>
<evidence type="ECO:0000256" key="2">
    <source>
        <dbReference type="SAM" id="MobiDB-lite"/>
    </source>
</evidence>
<accession>A0A397T4T8</accession>
<proteinExistence type="predicted"/>
<dbReference type="Proteomes" id="UP000265703">
    <property type="component" value="Unassembled WGS sequence"/>
</dbReference>
<keyword evidence="1" id="KW-0175">Coiled coil</keyword>
<name>A0A397T4T8_9GLOM</name>
<organism evidence="3 4">
    <name type="scientific">Glomus cerebriforme</name>
    <dbReference type="NCBI Taxonomy" id="658196"/>
    <lineage>
        <taxon>Eukaryota</taxon>
        <taxon>Fungi</taxon>
        <taxon>Fungi incertae sedis</taxon>
        <taxon>Mucoromycota</taxon>
        <taxon>Glomeromycotina</taxon>
        <taxon>Glomeromycetes</taxon>
        <taxon>Glomerales</taxon>
        <taxon>Glomeraceae</taxon>
        <taxon>Glomus</taxon>
    </lineage>
</organism>
<evidence type="ECO:0000313" key="3">
    <source>
        <dbReference type="EMBL" id="RIA93360.1"/>
    </source>
</evidence>